<dbReference type="RefSeq" id="WP_202777939.1">
    <property type="nucleotide sequence ID" value="NZ_CP065425.1"/>
</dbReference>
<keyword evidence="4" id="KW-1185">Reference proteome</keyword>
<reference evidence="3 4" key="1">
    <citation type="submission" date="2020-11" db="EMBL/GenBank/DDBJ databases">
        <title>Taxonomic evaluation of the Bacillus sporothermodurans group of bacteria based on whole genome sequences.</title>
        <authorList>
            <person name="Fiedler G."/>
            <person name="Herbstmann A.-D."/>
            <person name="Doll E."/>
            <person name="Wenning M."/>
            <person name="Brinks E."/>
            <person name="Kabisch J."/>
            <person name="Breitenwieser F."/>
            <person name="Lappann M."/>
            <person name="Boehnlein C."/>
            <person name="Franz C."/>
        </authorList>
    </citation>
    <scope>NUCLEOTIDE SEQUENCE [LARGE SCALE GENOMIC DNA]</scope>
    <source>
        <strain evidence="3 4">JCM 19841</strain>
    </source>
</reference>
<evidence type="ECO:0000313" key="4">
    <source>
        <dbReference type="Proteomes" id="UP000595691"/>
    </source>
</evidence>
<sequence length="334" mass="39026">MFIRKTPTIKNGSYSHSSLEAMTIGGVEQWVLIRGQDRRKPILLWVHGGPGAAQIGFISQYTSEYEKDFLVVNWDQRGAGLSFSKKITKESMTVEQMLNDLIELVRVLCTRFQQDKVYILGHSWGTVLSYLAIKRHPELFHGYISVSQIVNWKQLEYVSYERTLQKAKEVGNEKAYTQLIKIGAPPWDKVSSEHIHNHWLQKFGGGVIHKGSFMKLFLLPLFKRSEYHLFDVIKWLKGQWFSKSSLKEEAETIDLYQDDLSVQVPIAFCNGRYDYTCPGELAEDFFHKLQAPAKKWVWFEKSAHTPMLEEEDFFHRFILDTIKEWQKNLINLER</sequence>
<dbReference type="EMBL" id="CP065425">
    <property type="protein sequence ID" value="QQZ08927.1"/>
    <property type="molecule type" value="Genomic_DNA"/>
</dbReference>
<protein>
    <submittedName>
        <fullName evidence="3">Alpha/beta hydrolase</fullName>
    </submittedName>
</protein>
<evidence type="ECO:0000313" key="3">
    <source>
        <dbReference type="EMBL" id="QQZ08927.1"/>
    </source>
</evidence>
<dbReference type="Proteomes" id="UP000595691">
    <property type="component" value="Chromosome"/>
</dbReference>
<feature type="domain" description="Serine aminopeptidase S33" evidence="2">
    <location>
        <begin position="66"/>
        <end position="156"/>
    </location>
</feature>
<evidence type="ECO:0000256" key="1">
    <source>
        <dbReference type="ARBA" id="ARBA00022801"/>
    </source>
</evidence>
<accession>A0ABX7E078</accession>
<dbReference type="SUPFAM" id="SSF53474">
    <property type="entry name" value="alpha/beta-Hydrolases"/>
    <property type="match status" value="1"/>
</dbReference>
<dbReference type="PANTHER" id="PTHR43329">
    <property type="entry name" value="EPOXIDE HYDROLASE"/>
    <property type="match status" value="1"/>
</dbReference>
<keyword evidence="1 3" id="KW-0378">Hydrolase</keyword>
<dbReference type="GO" id="GO:0016787">
    <property type="term" value="F:hydrolase activity"/>
    <property type="evidence" value="ECO:0007669"/>
    <property type="project" value="UniProtKB-KW"/>
</dbReference>
<dbReference type="Gene3D" id="3.40.50.1820">
    <property type="entry name" value="alpha/beta hydrolase"/>
    <property type="match status" value="1"/>
</dbReference>
<organism evidence="3 4">
    <name type="scientific">Heyndrickxia vini</name>
    <dbReference type="NCBI Taxonomy" id="1476025"/>
    <lineage>
        <taxon>Bacteria</taxon>
        <taxon>Bacillati</taxon>
        <taxon>Bacillota</taxon>
        <taxon>Bacilli</taxon>
        <taxon>Bacillales</taxon>
        <taxon>Bacillaceae</taxon>
        <taxon>Heyndrickxia</taxon>
    </lineage>
</organism>
<dbReference type="PRINTS" id="PR00793">
    <property type="entry name" value="PROAMNOPTASE"/>
</dbReference>
<evidence type="ECO:0000259" key="2">
    <source>
        <dbReference type="Pfam" id="PF12146"/>
    </source>
</evidence>
<dbReference type="InterPro" id="IPR022742">
    <property type="entry name" value="Hydrolase_4"/>
</dbReference>
<gene>
    <name evidence="3" type="ORF">I5776_18215</name>
</gene>
<dbReference type="InterPro" id="IPR002410">
    <property type="entry name" value="Peptidase_S33"/>
</dbReference>
<proteinExistence type="predicted"/>
<dbReference type="InterPro" id="IPR029058">
    <property type="entry name" value="AB_hydrolase_fold"/>
</dbReference>
<name>A0ABX7E078_9BACI</name>
<dbReference type="Pfam" id="PF12146">
    <property type="entry name" value="Hydrolase_4"/>
    <property type="match status" value="1"/>
</dbReference>